<dbReference type="CDD" id="cd01948">
    <property type="entry name" value="EAL"/>
    <property type="match status" value="1"/>
</dbReference>
<dbReference type="SUPFAM" id="SSF141868">
    <property type="entry name" value="EAL domain-like"/>
    <property type="match status" value="1"/>
</dbReference>
<dbReference type="RefSeq" id="WP_106646413.1">
    <property type="nucleotide sequence ID" value="NZ_BMGO01000002.1"/>
</dbReference>
<dbReference type="InterPro" id="IPR029787">
    <property type="entry name" value="Nucleotide_cyclase"/>
</dbReference>
<dbReference type="InterPro" id="IPR000160">
    <property type="entry name" value="GGDEF_dom"/>
</dbReference>
<dbReference type="PROSITE" id="PS50839">
    <property type="entry name" value="CHASE"/>
    <property type="match status" value="1"/>
</dbReference>
<dbReference type="InterPro" id="IPR042240">
    <property type="entry name" value="CHASE_sf"/>
</dbReference>
<dbReference type="SUPFAM" id="SSF55073">
    <property type="entry name" value="Nucleotide cyclase"/>
    <property type="match status" value="1"/>
</dbReference>
<dbReference type="PANTHER" id="PTHR33121:SF23">
    <property type="entry name" value="CYCLIC DI-GMP PHOSPHODIESTERASE PDEB"/>
    <property type="match status" value="1"/>
</dbReference>
<dbReference type="InterPro" id="IPR001633">
    <property type="entry name" value="EAL_dom"/>
</dbReference>
<evidence type="ECO:0000256" key="3">
    <source>
        <dbReference type="ARBA" id="ARBA00022989"/>
    </source>
</evidence>
<dbReference type="EMBL" id="CP025120">
    <property type="protein sequence ID" value="AUD78547.1"/>
    <property type="molecule type" value="Genomic_DNA"/>
</dbReference>
<dbReference type="Pfam" id="PF00990">
    <property type="entry name" value="GGDEF"/>
    <property type="match status" value="1"/>
</dbReference>
<dbReference type="Proteomes" id="UP000232693">
    <property type="component" value="Chromosome"/>
</dbReference>
<dbReference type="KEGG" id="kpd:CW740_04470"/>
<evidence type="ECO:0000256" key="2">
    <source>
        <dbReference type="ARBA" id="ARBA00022692"/>
    </source>
</evidence>
<dbReference type="Pfam" id="PF00563">
    <property type="entry name" value="EAL"/>
    <property type="match status" value="1"/>
</dbReference>
<dbReference type="GO" id="GO:0071111">
    <property type="term" value="F:cyclic-guanylate-specific phosphodiesterase activity"/>
    <property type="evidence" value="ECO:0007669"/>
    <property type="project" value="InterPro"/>
</dbReference>
<dbReference type="Gene3D" id="3.30.450.350">
    <property type="entry name" value="CHASE domain"/>
    <property type="match status" value="1"/>
</dbReference>
<organism evidence="5 6">
    <name type="scientific">Kangiella profundi</name>
    <dbReference type="NCBI Taxonomy" id="1561924"/>
    <lineage>
        <taxon>Bacteria</taxon>
        <taxon>Pseudomonadati</taxon>
        <taxon>Pseudomonadota</taxon>
        <taxon>Gammaproteobacteria</taxon>
        <taxon>Kangiellales</taxon>
        <taxon>Kangiellaceae</taxon>
        <taxon>Kangiella</taxon>
    </lineage>
</organism>
<keyword evidence="4" id="KW-0472">Membrane</keyword>
<accession>A0A2K9AAU1</accession>
<comment type="subcellular location">
    <subcellularLocation>
        <location evidence="1">Membrane</location>
    </subcellularLocation>
</comment>
<dbReference type="GO" id="GO:0016020">
    <property type="term" value="C:membrane"/>
    <property type="evidence" value="ECO:0007669"/>
    <property type="project" value="UniProtKB-SubCell"/>
</dbReference>
<evidence type="ECO:0000313" key="5">
    <source>
        <dbReference type="EMBL" id="AUD78547.1"/>
    </source>
</evidence>
<dbReference type="PANTHER" id="PTHR33121">
    <property type="entry name" value="CYCLIC DI-GMP PHOSPHODIESTERASE PDEF"/>
    <property type="match status" value="1"/>
</dbReference>
<dbReference type="AlphaFoldDB" id="A0A2K9AAU1"/>
<dbReference type="GO" id="GO:0007165">
    <property type="term" value="P:signal transduction"/>
    <property type="evidence" value="ECO:0007669"/>
    <property type="project" value="UniProtKB-ARBA"/>
</dbReference>
<dbReference type="InterPro" id="IPR006189">
    <property type="entry name" value="CHASE_dom"/>
</dbReference>
<reference evidence="5 6" key="1">
    <citation type="submission" date="2017-12" db="EMBL/GenBank/DDBJ databases">
        <title>Kangiella profundi FT102 completed genome.</title>
        <authorList>
            <person name="Xu J."/>
            <person name="Wang J."/>
            <person name="Lu Y."/>
        </authorList>
    </citation>
    <scope>NUCLEOTIDE SEQUENCE [LARGE SCALE GENOMIC DNA]</scope>
    <source>
        <strain evidence="5 6">FT102</strain>
    </source>
</reference>
<evidence type="ECO:0000313" key="6">
    <source>
        <dbReference type="Proteomes" id="UP000232693"/>
    </source>
</evidence>
<evidence type="ECO:0000256" key="4">
    <source>
        <dbReference type="ARBA" id="ARBA00023136"/>
    </source>
</evidence>
<dbReference type="PROSITE" id="PS50883">
    <property type="entry name" value="EAL"/>
    <property type="match status" value="1"/>
</dbReference>
<dbReference type="Gene3D" id="3.30.70.270">
    <property type="match status" value="1"/>
</dbReference>
<keyword evidence="2" id="KW-0812">Transmembrane</keyword>
<dbReference type="SMART" id="SM00267">
    <property type="entry name" value="GGDEF"/>
    <property type="match status" value="1"/>
</dbReference>
<proteinExistence type="predicted"/>
<dbReference type="SMART" id="SM01079">
    <property type="entry name" value="CHASE"/>
    <property type="match status" value="1"/>
</dbReference>
<dbReference type="SMART" id="SM00052">
    <property type="entry name" value="EAL"/>
    <property type="match status" value="1"/>
</dbReference>
<dbReference type="PROSITE" id="PS50887">
    <property type="entry name" value="GGDEF"/>
    <property type="match status" value="1"/>
</dbReference>
<keyword evidence="3" id="KW-1133">Transmembrane helix</keyword>
<gene>
    <name evidence="5" type="ORF">CW740_04470</name>
</gene>
<dbReference type="Gene3D" id="3.20.20.450">
    <property type="entry name" value="EAL domain"/>
    <property type="match status" value="1"/>
</dbReference>
<dbReference type="NCBIfam" id="TIGR00254">
    <property type="entry name" value="GGDEF"/>
    <property type="match status" value="1"/>
</dbReference>
<dbReference type="InterPro" id="IPR035919">
    <property type="entry name" value="EAL_sf"/>
</dbReference>
<name>A0A2K9AAU1_9GAMM</name>
<evidence type="ECO:0000256" key="1">
    <source>
        <dbReference type="ARBA" id="ARBA00004370"/>
    </source>
</evidence>
<sequence length="783" mass="89915">MKRKAKPLPFLVKNLIAIGIILLLGFAFLFLAGRWLESTEHQYAEERFNDVSMRYLLKVSNDVERFIDDVDQLATFFSLSEKVTRFEFEHFAMSNLVKHGGVQAFEYVQIVRHEQLDTFLETAREAYPDFTLTEKKEDGSLIPLVLNRDTYYPILYAYPYEENKEVIGYDPYNAEPRQEALERAISVNDTTISSRMELHQHPGKSAALVFSPAFKYEKEGKVFEIIGFAEGVFVLEDLISESSDDLARFGLTLVIKDVTDGEPVLLLEHHSRGERQIDEEHYFAIDKTFSFGGRQWSMEIIGNIEEFYLPLSNARYSLILVVVLLGILLCYFMYLVFVLYRNNQVLMESKGQLRKNINELESSRNQLVYQANHDFLTDLENRFALDKFLIELIEHKTKQSHVACLLDIDKFNLVNDSFGHEAGNFVLKQFAKVIQNNISKDDRAYRLSADEFLVIFDTMQLESAYHVIDKIINIVHDTVFDWSQMNINVHASAGMAVISSDTQGASEVLSELASARTIAKEKGGNRIHVFDKNDPESVHFHNQVLWVNRINKALDEDRFALRVQTIKSLNSTGDLKEVLVVMLDEEGGMIPPIEFIPAAERFNLMHKVDHWVVDRVLEYLEANTQASEFLWCINLSGVSLNSEEFRNRLVEQVSESPELAKYIVFEITETAAINNYELVKTFIDNLNDYGCKFALDDFGSGMSSYGYLRNIPVDFIKVDGSFIKQILENDYDQTIVKSICEISVQLGIKTIAEFVENEQVLNKIEEMGFDYGQGYHIDKPKLI</sequence>
<dbReference type="InterPro" id="IPR043128">
    <property type="entry name" value="Rev_trsase/Diguanyl_cyclase"/>
</dbReference>
<dbReference type="Pfam" id="PF03924">
    <property type="entry name" value="CHASE"/>
    <property type="match status" value="1"/>
</dbReference>
<dbReference type="InterPro" id="IPR050706">
    <property type="entry name" value="Cyclic-di-GMP_PDE-like"/>
</dbReference>
<dbReference type="CDD" id="cd01949">
    <property type="entry name" value="GGDEF"/>
    <property type="match status" value="1"/>
</dbReference>
<keyword evidence="6" id="KW-1185">Reference proteome</keyword>
<dbReference type="OrthoDB" id="8553030at2"/>
<protein>
    <submittedName>
        <fullName evidence="5">Diguanylate cyclase</fullName>
    </submittedName>
</protein>